<protein>
    <submittedName>
        <fullName evidence="13">RING-type domain-containing protein</fullName>
    </submittedName>
</protein>
<dbReference type="PANTHER" id="PTHR46913">
    <property type="entry name" value="RING-H2 FINGER PROTEIN ATL16"/>
    <property type="match status" value="1"/>
</dbReference>
<evidence type="ECO:0000256" key="2">
    <source>
        <dbReference type="ARBA" id="ARBA00004906"/>
    </source>
</evidence>
<evidence type="ECO:0000256" key="4">
    <source>
        <dbReference type="ARBA" id="ARBA00022692"/>
    </source>
</evidence>
<keyword evidence="3" id="KW-0808">Transferase</keyword>
<keyword evidence="5" id="KW-0479">Metal-binding</keyword>
<dbReference type="WBParaSite" id="Gr19_v10_g5756.t2">
    <property type="protein sequence ID" value="Gr19_v10_g5756.t2"/>
    <property type="gene ID" value="Gr19_v10_g5756"/>
</dbReference>
<dbReference type="GO" id="GO:0016567">
    <property type="term" value="P:protein ubiquitination"/>
    <property type="evidence" value="ECO:0007669"/>
    <property type="project" value="InterPro"/>
</dbReference>
<evidence type="ECO:0000313" key="12">
    <source>
        <dbReference type="Proteomes" id="UP000887572"/>
    </source>
</evidence>
<dbReference type="AlphaFoldDB" id="A0A914HY87"/>
<keyword evidence="6 10" id="KW-0863">Zinc-finger</keyword>
<keyword evidence="9" id="KW-0472">Membrane</keyword>
<dbReference type="SMART" id="SM00184">
    <property type="entry name" value="RING"/>
    <property type="match status" value="1"/>
</dbReference>
<name>A0A914HY87_GLORO</name>
<comment type="subcellular location">
    <subcellularLocation>
        <location evidence="1">Membrane</location>
        <topology evidence="1">Single-pass membrane protein</topology>
    </subcellularLocation>
</comment>
<evidence type="ECO:0000256" key="6">
    <source>
        <dbReference type="ARBA" id="ARBA00022771"/>
    </source>
</evidence>
<evidence type="ECO:0000256" key="3">
    <source>
        <dbReference type="ARBA" id="ARBA00022679"/>
    </source>
</evidence>
<dbReference type="PROSITE" id="PS50089">
    <property type="entry name" value="ZF_RING_2"/>
    <property type="match status" value="1"/>
</dbReference>
<reference evidence="13" key="1">
    <citation type="submission" date="2022-11" db="UniProtKB">
        <authorList>
            <consortium name="WormBaseParasite"/>
        </authorList>
    </citation>
    <scope>IDENTIFICATION</scope>
</reference>
<feature type="domain" description="RING-type" evidence="11">
    <location>
        <begin position="199"/>
        <end position="242"/>
    </location>
</feature>
<dbReference type="PANTHER" id="PTHR46913:SF1">
    <property type="entry name" value="RING-H2 FINGER PROTEIN ATL16"/>
    <property type="match status" value="1"/>
</dbReference>
<evidence type="ECO:0000259" key="11">
    <source>
        <dbReference type="PROSITE" id="PS50089"/>
    </source>
</evidence>
<evidence type="ECO:0000256" key="8">
    <source>
        <dbReference type="ARBA" id="ARBA00022989"/>
    </source>
</evidence>
<evidence type="ECO:0000256" key="10">
    <source>
        <dbReference type="PROSITE-ProRule" id="PRU00175"/>
    </source>
</evidence>
<keyword evidence="4" id="KW-0812">Transmembrane</keyword>
<keyword evidence="12" id="KW-1185">Reference proteome</keyword>
<evidence type="ECO:0000313" key="13">
    <source>
        <dbReference type="WBParaSite" id="Gr19_v10_g5756.t2"/>
    </source>
</evidence>
<dbReference type="InterPro" id="IPR001841">
    <property type="entry name" value="Znf_RING"/>
</dbReference>
<accession>A0A914HY87</accession>
<organism evidence="12 13">
    <name type="scientific">Globodera rostochiensis</name>
    <name type="common">Golden nematode worm</name>
    <name type="synonym">Heterodera rostochiensis</name>
    <dbReference type="NCBI Taxonomy" id="31243"/>
    <lineage>
        <taxon>Eukaryota</taxon>
        <taxon>Metazoa</taxon>
        <taxon>Ecdysozoa</taxon>
        <taxon>Nematoda</taxon>
        <taxon>Chromadorea</taxon>
        <taxon>Rhabditida</taxon>
        <taxon>Tylenchina</taxon>
        <taxon>Tylenchomorpha</taxon>
        <taxon>Tylenchoidea</taxon>
        <taxon>Heteroderidae</taxon>
        <taxon>Heteroderinae</taxon>
        <taxon>Globodera</taxon>
    </lineage>
</organism>
<keyword evidence="8" id="KW-1133">Transmembrane helix</keyword>
<dbReference type="Pfam" id="PF13639">
    <property type="entry name" value="zf-RING_2"/>
    <property type="match status" value="1"/>
</dbReference>
<dbReference type="GO" id="GO:0016740">
    <property type="term" value="F:transferase activity"/>
    <property type="evidence" value="ECO:0007669"/>
    <property type="project" value="UniProtKB-KW"/>
</dbReference>
<comment type="pathway">
    <text evidence="2">Protein modification; protein ubiquitination.</text>
</comment>
<dbReference type="Proteomes" id="UP000887572">
    <property type="component" value="Unplaced"/>
</dbReference>
<dbReference type="GO" id="GO:0008270">
    <property type="term" value="F:zinc ion binding"/>
    <property type="evidence" value="ECO:0007669"/>
    <property type="project" value="UniProtKB-KW"/>
</dbReference>
<dbReference type="InterPro" id="IPR044600">
    <property type="entry name" value="ATL1/ATL16-like"/>
</dbReference>
<evidence type="ECO:0000256" key="7">
    <source>
        <dbReference type="ARBA" id="ARBA00022833"/>
    </source>
</evidence>
<dbReference type="InterPro" id="IPR013083">
    <property type="entry name" value="Znf_RING/FYVE/PHD"/>
</dbReference>
<keyword evidence="7" id="KW-0862">Zinc</keyword>
<dbReference type="Gene3D" id="3.30.40.10">
    <property type="entry name" value="Zinc/RING finger domain, C3HC4 (zinc finger)"/>
    <property type="match status" value="1"/>
</dbReference>
<dbReference type="GO" id="GO:0016020">
    <property type="term" value="C:membrane"/>
    <property type="evidence" value="ECO:0007669"/>
    <property type="project" value="UniProtKB-SubCell"/>
</dbReference>
<dbReference type="SUPFAM" id="SSF57850">
    <property type="entry name" value="RING/U-box"/>
    <property type="match status" value="1"/>
</dbReference>
<evidence type="ECO:0000256" key="1">
    <source>
        <dbReference type="ARBA" id="ARBA00004167"/>
    </source>
</evidence>
<proteinExistence type="predicted"/>
<sequence length="656" mass="74377">MFCKKQRLLEAIYDKVPEDNPNLNGHFSMDEYKYLKTRQNAILHNDPALSQVLQSLINAETSAKLEIKFDYFDDLLVKKLKQRLAFALIFMANRNRIQLDHNLTKIDQNDFLQKLAKFLHQSKQCDKKKFGQNCAIYCSNGNNQNYSKGKRFLQFVAKSLEIDWNVTAPSNRQHDIEAFEKIPPILVDKQRANEEELECAICLNLINLDTKIRPLPNCQHIFHNSCIVTWIRGGRNSCPICRQKIWDMSSPLQQNDMEHQQNIASSSGLGNNSATQNDAMVEADQIVEEQQQFDNNQSEIVEVPEIHTLPIKNNHPAAPLLIFKMSGMWRFLSLNIMLVKLLHAPISAFDVDIAVPEDKKAEQFEIAGIGVLGTLSEAALGAFLSTWLPELTTNKCDQRKKMESCGKFVWGTCVEENSGMVTNDDPCCMDGFEWQCCAKEIKLLNVHCLRAGFFKFNYCNCGSCFLSSTPWTIWNCACCTIEGPKCATKCVSRPTSDTECPWECCLRGDVTDRSLTCGCCDKELALLWIKFHKEPKEMLLSEDKCKKIVEKHCHCRWAMCHERAGWGASLCCPDGYDLVCCTSNSIKINVDAKKKSDEILIANFGAASQTAMAREMYKNDVCLKTVKTYCPCGLRHRVLPRASEESPITIAITTTE</sequence>
<evidence type="ECO:0000256" key="9">
    <source>
        <dbReference type="ARBA" id="ARBA00023136"/>
    </source>
</evidence>
<dbReference type="SMART" id="SM01197">
    <property type="entry name" value="FANCL_C"/>
    <property type="match status" value="1"/>
</dbReference>
<evidence type="ECO:0000256" key="5">
    <source>
        <dbReference type="ARBA" id="ARBA00022723"/>
    </source>
</evidence>